<sequence length="451" mass="51282">MDVTLEKHGAKHVYRVPDGLRELCTDITREVLRSQPAEIYHFIADYIDVLLITRENAKVAVKVVNNILRGSQTIMSILYRTGLNIEQIAAAAPRIQRAFRAYLDIADGRQEPCENEFDEKSILSLRDILETTGIDYKQAEKAATIIQSAFRGHHARMMVAESQGKVQWQRALINTLDILRKAGVSKEEITRSLPIIQTAYRSYYTQKNIKIQTSAHPKKEEAAKKKPGTTVEPGQTIQAVAWLEMIYEDSGLNVEVVNTAALIIQRAYKRYRQRKGFVRVQRVVSSRTLIVDAILNSLHQRVFHKVTSRDDIPEKLGTREDMKKASKTLQQVYKDHLRRSRISMEGEDEKEMTGINSGEMDTLEEMVEEEGKVEETKAEEKVETDQRVSGTEGTLTTGDEETPVEDPAGEPINVEETHTIEEEREVEQDEHKEQEEQEMSQETTPTSDTAG</sequence>
<dbReference type="EMBL" id="JAIFRP010000026">
    <property type="protein sequence ID" value="KAK2583974.1"/>
    <property type="molecule type" value="Genomic_DNA"/>
</dbReference>
<feature type="compositionally biased region" description="Basic and acidic residues" evidence="1">
    <location>
        <begin position="369"/>
        <end position="386"/>
    </location>
</feature>
<dbReference type="Gene3D" id="1.20.5.190">
    <property type="match status" value="1"/>
</dbReference>
<dbReference type="Pfam" id="PF00612">
    <property type="entry name" value="IQ"/>
    <property type="match status" value="2"/>
</dbReference>
<gene>
    <name evidence="2" type="ORF">KPH14_006436</name>
</gene>
<dbReference type="SMART" id="SM00015">
    <property type="entry name" value="IQ"/>
    <property type="match status" value="4"/>
</dbReference>
<evidence type="ECO:0000256" key="1">
    <source>
        <dbReference type="SAM" id="MobiDB-lite"/>
    </source>
</evidence>
<evidence type="ECO:0000313" key="3">
    <source>
        <dbReference type="Proteomes" id="UP001258017"/>
    </source>
</evidence>
<proteinExistence type="predicted"/>
<reference evidence="2" key="1">
    <citation type="submission" date="2021-08" db="EMBL/GenBank/DDBJ databases">
        <authorList>
            <person name="Misof B."/>
            <person name="Oliver O."/>
            <person name="Podsiadlowski L."/>
            <person name="Donath A."/>
            <person name="Peters R."/>
            <person name="Mayer C."/>
            <person name="Rust J."/>
            <person name="Gunkel S."/>
            <person name="Lesny P."/>
            <person name="Martin S."/>
            <person name="Oeyen J.P."/>
            <person name="Petersen M."/>
            <person name="Panagiotis P."/>
            <person name="Wilbrandt J."/>
            <person name="Tanja T."/>
        </authorList>
    </citation>
    <scope>NUCLEOTIDE SEQUENCE</scope>
    <source>
        <strain evidence="2">GBR_01_08_01A</strain>
        <tissue evidence="2">Thorax + abdomen</tissue>
    </source>
</reference>
<accession>A0AAD9RQF2</accession>
<evidence type="ECO:0000313" key="2">
    <source>
        <dbReference type="EMBL" id="KAK2583974.1"/>
    </source>
</evidence>
<dbReference type="PANTHER" id="PTHR10699">
    <property type="entry name" value="NEUROMODULIN"/>
    <property type="match status" value="1"/>
</dbReference>
<dbReference type="PROSITE" id="PS50096">
    <property type="entry name" value="IQ"/>
    <property type="match status" value="1"/>
</dbReference>
<organism evidence="2 3">
    <name type="scientific">Odynerus spinipes</name>
    <dbReference type="NCBI Taxonomy" id="1348599"/>
    <lineage>
        <taxon>Eukaryota</taxon>
        <taxon>Metazoa</taxon>
        <taxon>Ecdysozoa</taxon>
        <taxon>Arthropoda</taxon>
        <taxon>Hexapoda</taxon>
        <taxon>Insecta</taxon>
        <taxon>Pterygota</taxon>
        <taxon>Neoptera</taxon>
        <taxon>Endopterygota</taxon>
        <taxon>Hymenoptera</taxon>
        <taxon>Apocrita</taxon>
        <taxon>Aculeata</taxon>
        <taxon>Vespoidea</taxon>
        <taxon>Vespidae</taxon>
        <taxon>Eumeninae</taxon>
        <taxon>Odynerus</taxon>
    </lineage>
</organism>
<evidence type="ECO:0008006" key="4">
    <source>
        <dbReference type="Google" id="ProtNLM"/>
    </source>
</evidence>
<name>A0AAD9RQF2_9HYME</name>
<feature type="region of interest" description="Disordered" evidence="1">
    <location>
        <begin position="359"/>
        <end position="451"/>
    </location>
</feature>
<dbReference type="Proteomes" id="UP001258017">
    <property type="component" value="Unassembled WGS sequence"/>
</dbReference>
<reference evidence="2" key="2">
    <citation type="journal article" date="2023" name="Commun. Biol.">
        <title>Intrasexual cuticular hydrocarbon dimorphism in a wasp sheds light on hydrocarbon biosynthesis genes in Hymenoptera.</title>
        <authorList>
            <person name="Moris V.C."/>
            <person name="Podsiadlowski L."/>
            <person name="Martin S."/>
            <person name="Oeyen J.P."/>
            <person name="Donath A."/>
            <person name="Petersen M."/>
            <person name="Wilbrandt J."/>
            <person name="Misof B."/>
            <person name="Liedtke D."/>
            <person name="Thamm M."/>
            <person name="Scheiner R."/>
            <person name="Schmitt T."/>
            <person name="Niehuis O."/>
        </authorList>
    </citation>
    <scope>NUCLEOTIDE SEQUENCE</scope>
    <source>
        <strain evidence="2">GBR_01_08_01A</strain>
    </source>
</reference>
<dbReference type="AlphaFoldDB" id="A0AAD9RQF2"/>
<dbReference type="CDD" id="cd12084">
    <property type="entry name" value="DD_RII_PKA-like"/>
    <property type="match status" value="1"/>
</dbReference>
<feature type="compositionally biased region" description="Acidic residues" evidence="1">
    <location>
        <begin position="398"/>
        <end position="408"/>
    </location>
</feature>
<dbReference type="Gene3D" id="1.20.890.10">
    <property type="entry name" value="cAMP-dependent protein kinase regulatory subunit, dimerization-anchoring domain"/>
    <property type="match status" value="1"/>
</dbReference>
<comment type="caution">
    <text evidence="2">The sequence shown here is derived from an EMBL/GenBank/DDBJ whole genome shotgun (WGS) entry which is preliminary data.</text>
</comment>
<keyword evidence="3" id="KW-1185">Reference proteome</keyword>
<dbReference type="InterPro" id="IPR000048">
    <property type="entry name" value="IQ_motif_EF-hand-BS"/>
</dbReference>
<dbReference type="PANTHER" id="PTHR10699:SF11">
    <property type="entry name" value="IGLOO, ISOFORM A"/>
    <property type="match status" value="1"/>
</dbReference>
<protein>
    <recommendedName>
        <fullName evidence="4">RIIa domain-containing protein</fullName>
    </recommendedName>
</protein>
<dbReference type="SUPFAM" id="SSF47391">
    <property type="entry name" value="Dimerization-anchoring domain of cAMP-dependent PK regulatory subunit"/>
    <property type="match status" value="1"/>
</dbReference>
<dbReference type="GO" id="GO:0005516">
    <property type="term" value="F:calmodulin binding"/>
    <property type="evidence" value="ECO:0007669"/>
    <property type="project" value="TreeGrafter"/>
</dbReference>